<reference evidence="1" key="1">
    <citation type="journal article" date="2015" name="Nature">
        <title>Complex archaea that bridge the gap between prokaryotes and eukaryotes.</title>
        <authorList>
            <person name="Spang A."/>
            <person name="Saw J.H."/>
            <person name="Jorgensen S.L."/>
            <person name="Zaremba-Niedzwiedzka K."/>
            <person name="Martijn J."/>
            <person name="Lind A.E."/>
            <person name="van Eijk R."/>
            <person name="Schleper C."/>
            <person name="Guy L."/>
            <person name="Ettema T.J."/>
        </authorList>
    </citation>
    <scope>NUCLEOTIDE SEQUENCE</scope>
</reference>
<name>A0A0F9LTI0_9ZZZZ</name>
<proteinExistence type="predicted"/>
<organism evidence="1">
    <name type="scientific">marine sediment metagenome</name>
    <dbReference type="NCBI Taxonomy" id="412755"/>
    <lineage>
        <taxon>unclassified sequences</taxon>
        <taxon>metagenomes</taxon>
        <taxon>ecological metagenomes</taxon>
    </lineage>
</organism>
<dbReference type="AlphaFoldDB" id="A0A0F9LTI0"/>
<protein>
    <submittedName>
        <fullName evidence="1">Uncharacterized protein</fullName>
    </submittedName>
</protein>
<accession>A0A0F9LTI0</accession>
<sequence>MSDTTTKMDSERHEEAAVQFMAEIDNVLLDAFGMGKTATKTLFTERERLSAQLRGLLQNSFMRGWNTGNADALVSVKRFVDRDSR</sequence>
<evidence type="ECO:0000313" key="1">
    <source>
        <dbReference type="EMBL" id="KKM67710.1"/>
    </source>
</evidence>
<comment type="caution">
    <text evidence="1">The sequence shown here is derived from an EMBL/GenBank/DDBJ whole genome shotgun (WGS) entry which is preliminary data.</text>
</comment>
<gene>
    <name evidence="1" type="ORF">LCGC14_1468380</name>
</gene>
<dbReference type="EMBL" id="LAZR01010301">
    <property type="protein sequence ID" value="KKM67710.1"/>
    <property type="molecule type" value="Genomic_DNA"/>
</dbReference>